<keyword evidence="2" id="KW-1185">Reference proteome</keyword>
<evidence type="ECO:0000313" key="1">
    <source>
        <dbReference type="EMBL" id="CAG8778457.1"/>
    </source>
</evidence>
<protein>
    <submittedName>
        <fullName evidence="1">18130_t:CDS:1</fullName>
    </submittedName>
</protein>
<accession>A0A9N9JIZ6</accession>
<dbReference type="OrthoDB" id="2444107at2759"/>
<feature type="non-terminal residue" evidence="1">
    <location>
        <position position="1"/>
    </location>
</feature>
<name>A0A9N9JIZ6_9GLOM</name>
<gene>
    <name evidence="1" type="ORF">DERYTH_LOCUS19380</name>
</gene>
<evidence type="ECO:0000313" key="2">
    <source>
        <dbReference type="Proteomes" id="UP000789405"/>
    </source>
</evidence>
<comment type="caution">
    <text evidence="1">The sequence shown here is derived from an EMBL/GenBank/DDBJ whole genome shotgun (WGS) entry which is preliminary data.</text>
</comment>
<reference evidence="1" key="1">
    <citation type="submission" date="2021-06" db="EMBL/GenBank/DDBJ databases">
        <authorList>
            <person name="Kallberg Y."/>
            <person name="Tangrot J."/>
            <person name="Rosling A."/>
        </authorList>
    </citation>
    <scope>NUCLEOTIDE SEQUENCE</scope>
    <source>
        <strain evidence="1">MA453B</strain>
    </source>
</reference>
<proteinExistence type="predicted"/>
<organism evidence="1 2">
    <name type="scientific">Dentiscutata erythropus</name>
    <dbReference type="NCBI Taxonomy" id="1348616"/>
    <lineage>
        <taxon>Eukaryota</taxon>
        <taxon>Fungi</taxon>
        <taxon>Fungi incertae sedis</taxon>
        <taxon>Mucoromycota</taxon>
        <taxon>Glomeromycotina</taxon>
        <taxon>Glomeromycetes</taxon>
        <taxon>Diversisporales</taxon>
        <taxon>Gigasporaceae</taxon>
        <taxon>Dentiscutata</taxon>
    </lineage>
</organism>
<dbReference type="AlphaFoldDB" id="A0A9N9JIZ6"/>
<dbReference type="EMBL" id="CAJVPY010021137">
    <property type="protein sequence ID" value="CAG8778457.1"/>
    <property type="molecule type" value="Genomic_DNA"/>
</dbReference>
<dbReference type="Proteomes" id="UP000789405">
    <property type="component" value="Unassembled WGS sequence"/>
</dbReference>
<sequence>NSLETDSRSKTQTLRKDNKSKNLINKEFEYLEKIKEHKRSKKNLKFRKQEKLETAVKRRAIAIHYAKVFKSYLDNESDI</sequence>